<dbReference type="GeneID" id="34565004"/>
<dbReference type="PROSITE" id="PS51257">
    <property type="entry name" value="PROKAR_LIPOPROTEIN"/>
    <property type="match status" value="1"/>
</dbReference>
<name>A0A1G4AUG8_9PEZI</name>
<evidence type="ECO:0000313" key="3">
    <source>
        <dbReference type="Proteomes" id="UP000176998"/>
    </source>
</evidence>
<keyword evidence="3" id="KW-1185">Reference proteome</keyword>
<reference evidence="2 3" key="1">
    <citation type="submission" date="2016-09" db="EMBL/GenBank/DDBJ databases">
        <authorList>
            <person name="Capua I."/>
            <person name="De Benedictis P."/>
            <person name="Joannis T."/>
            <person name="Lombin L.H."/>
            <person name="Cattoli G."/>
        </authorList>
    </citation>
    <scope>NUCLEOTIDE SEQUENCE [LARGE SCALE GENOMIC DNA]</scope>
    <source>
        <strain evidence="2 3">IMI 309357</strain>
    </source>
</reference>
<dbReference type="AlphaFoldDB" id="A0A1G4AUG8"/>
<gene>
    <name evidence="2" type="ORF">CORC01_11872</name>
</gene>
<accession>A0A1G4AUG8</accession>
<organism evidence="2 3">
    <name type="scientific">Colletotrichum orchidophilum</name>
    <dbReference type="NCBI Taxonomy" id="1209926"/>
    <lineage>
        <taxon>Eukaryota</taxon>
        <taxon>Fungi</taxon>
        <taxon>Dikarya</taxon>
        <taxon>Ascomycota</taxon>
        <taxon>Pezizomycotina</taxon>
        <taxon>Sordariomycetes</taxon>
        <taxon>Hypocreomycetidae</taxon>
        <taxon>Glomerellales</taxon>
        <taxon>Glomerellaceae</taxon>
        <taxon>Colletotrichum</taxon>
    </lineage>
</organism>
<protein>
    <submittedName>
        <fullName evidence="2">Uncharacterized protein</fullName>
    </submittedName>
</protein>
<dbReference type="RefSeq" id="XP_022469962.1">
    <property type="nucleotide sequence ID" value="XM_022623494.1"/>
</dbReference>
<feature type="chain" id="PRO_5009602138" evidence="1">
    <location>
        <begin position="33"/>
        <end position="116"/>
    </location>
</feature>
<evidence type="ECO:0000313" key="2">
    <source>
        <dbReference type="EMBL" id="OHE92794.1"/>
    </source>
</evidence>
<dbReference type="EMBL" id="MJBS01000136">
    <property type="protein sequence ID" value="OHE92794.1"/>
    <property type="molecule type" value="Genomic_DNA"/>
</dbReference>
<sequence length="116" mass="12792">MAAPKAALSLWSITTLSTLLGMGCSSIGLVRGRHRPSGMQQPVRLWSYHEQSVRLSLTLSRDKPVRFAIAETLQGKPSNAPVKIFRRKPLNLRHDNRELPANALRAGDTLLQGPGR</sequence>
<evidence type="ECO:0000256" key="1">
    <source>
        <dbReference type="SAM" id="SignalP"/>
    </source>
</evidence>
<dbReference type="Proteomes" id="UP000176998">
    <property type="component" value="Unassembled WGS sequence"/>
</dbReference>
<comment type="caution">
    <text evidence="2">The sequence shown here is derived from an EMBL/GenBank/DDBJ whole genome shotgun (WGS) entry which is preliminary data.</text>
</comment>
<keyword evidence="1" id="KW-0732">Signal</keyword>
<proteinExistence type="predicted"/>
<feature type="signal peptide" evidence="1">
    <location>
        <begin position="1"/>
        <end position="32"/>
    </location>
</feature>